<dbReference type="InterPro" id="IPR036388">
    <property type="entry name" value="WH-like_DNA-bd_sf"/>
</dbReference>
<organism evidence="5 6">
    <name type="scientific">Hymenobacter metallilatus</name>
    <dbReference type="NCBI Taxonomy" id="2493666"/>
    <lineage>
        <taxon>Bacteria</taxon>
        <taxon>Pseudomonadati</taxon>
        <taxon>Bacteroidota</taxon>
        <taxon>Cytophagia</taxon>
        <taxon>Cytophagales</taxon>
        <taxon>Hymenobacteraceae</taxon>
        <taxon>Hymenobacter</taxon>
    </lineage>
</organism>
<dbReference type="InterPro" id="IPR011991">
    <property type="entry name" value="ArsR-like_HTH"/>
</dbReference>
<dbReference type="RefSeq" id="WP_125430187.1">
    <property type="nucleotide sequence ID" value="NZ_RWIS01000007.1"/>
</dbReference>
<evidence type="ECO:0000256" key="1">
    <source>
        <dbReference type="ARBA" id="ARBA00023015"/>
    </source>
</evidence>
<evidence type="ECO:0000313" key="6">
    <source>
        <dbReference type="Proteomes" id="UP000280066"/>
    </source>
</evidence>
<evidence type="ECO:0000313" key="5">
    <source>
        <dbReference type="EMBL" id="RSK32378.1"/>
    </source>
</evidence>
<evidence type="ECO:0000259" key="4">
    <source>
        <dbReference type="PROSITE" id="PS50987"/>
    </source>
</evidence>
<dbReference type="EMBL" id="RWIS01000007">
    <property type="protein sequence ID" value="RSK32378.1"/>
    <property type="molecule type" value="Genomic_DNA"/>
</dbReference>
<dbReference type="Proteomes" id="UP000280066">
    <property type="component" value="Unassembled WGS sequence"/>
</dbReference>
<dbReference type="Gene3D" id="1.10.10.10">
    <property type="entry name" value="Winged helix-like DNA-binding domain superfamily/Winged helix DNA-binding domain"/>
    <property type="match status" value="1"/>
</dbReference>
<dbReference type="SMART" id="SM00418">
    <property type="entry name" value="HTH_ARSR"/>
    <property type="match status" value="1"/>
</dbReference>
<dbReference type="NCBIfam" id="NF033788">
    <property type="entry name" value="HTH_metalloreg"/>
    <property type="match status" value="1"/>
</dbReference>
<dbReference type="PANTHER" id="PTHR33154">
    <property type="entry name" value="TRANSCRIPTIONAL REGULATOR, ARSR FAMILY"/>
    <property type="match status" value="1"/>
</dbReference>
<name>A0A428JI30_9BACT</name>
<dbReference type="InterPro" id="IPR001845">
    <property type="entry name" value="HTH_ArsR_DNA-bd_dom"/>
</dbReference>
<dbReference type="CDD" id="cd00090">
    <property type="entry name" value="HTH_ARSR"/>
    <property type="match status" value="1"/>
</dbReference>
<gene>
    <name evidence="5" type="ORF">EI290_11635</name>
</gene>
<keyword evidence="3" id="KW-0804">Transcription</keyword>
<dbReference type="Pfam" id="PF01022">
    <property type="entry name" value="HTH_5"/>
    <property type="match status" value="1"/>
</dbReference>
<keyword evidence="1" id="KW-0805">Transcription regulation</keyword>
<evidence type="ECO:0000256" key="2">
    <source>
        <dbReference type="ARBA" id="ARBA00023125"/>
    </source>
</evidence>
<feature type="domain" description="HTH arsR-type" evidence="4">
    <location>
        <begin position="1"/>
        <end position="89"/>
    </location>
</feature>
<keyword evidence="6" id="KW-1185">Reference proteome</keyword>
<dbReference type="GO" id="GO:0003700">
    <property type="term" value="F:DNA-binding transcription factor activity"/>
    <property type="evidence" value="ECO:0007669"/>
    <property type="project" value="InterPro"/>
</dbReference>
<keyword evidence="2" id="KW-0238">DNA-binding</keyword>
<dbReference type="OrthoDB" id="9798835at2"/>
<dbReference type="PANTHER" id="PTHR33154:SF33">
    <property type="entry name" value="TRANSCRIPTIONAL REPRESSOR SDPR"/>
    <property type="match status" value="1"/>
</dbReference>
<dbReference type="PRINTS" id="PR00778">
    <property type="entry name" value="HTHARSR"/>
</dbReference>
<protein>
    <submittedName>
        <fullName evidence="5">ArsR family transcriptional regulator</fullName>
    </submittedName>
</protein>
<evidence type="ECO:0000256" key="3">
    <source>
        <dbReference type="ARBA" id="ARBA00023163"/>
    </source>
</evidence>
<dbReference type="GO" id="GO:0003677">
    <property type="term" value="F:DNA binding"/>
    <property type="evidence" value="ECO:0007669"/>
    <property type="project" value="UniProtKB-KW"/>
</dbReference>
<reference evidence="5 6" key="1">
    <citation type="submission" date="2018-12" db="EMBL/GenBank/DDBJ databases">
        <authorList>
            <person name="Feng G."/>
            <person name="Zhu H."/>
        </authorList>
    </citation>
    <scope>NUCLEOTIDE SEQUENCE [LARGE SCALE GENOMIC DNA]</scope>
    <source>
        <strain evidence="5 6">9PBR-2</strain>
    </source>
</reference>
<accession>A0A428JI30</accession>
<proteinExistence type="predicted"/>
<sequence length="89" mass="9631">MDTQLVAKSAGALADKYRLNIVLALSQQDQLAFADVQELTGLSQPCVSHHLKILADSGLVQTQKCGRCVNITLNRETLRGLASFFDTLG</sequence>
<dbReference type="PROSITE" id="PS50987">
    <property type="entry name" value="HTH_ARSR_2"/>
    <property type="match status" value="1"/>
</dbReference>
<dbReference type="SUPFAM" id="SSF46785">
    <property type="entry name" value="Winged helix' DNA-binding domain"/>
    <property type="match status" value="1"/>
</dbReference>
<dbReference type="InterPro" id="IPR051081">
    <property type="entry name" value="HTH_MetalResp_TranReg"/>
</dbReference>
<comment type="caution">
    <text evidence="5">The sequence shown here is derived from an EMBL/GenBank/DDBJ whole genome shotgun (WGS) entry which is preliminary data.</text>
</comment>
<dbReference type="InterPro" id="IPR036390">
    <property type="entry name" value="WH_DNA-bd_sf"/>
</dbReference>
<dbReference type="AlphaFoldDB" id="A0A428JI30"/>